<dbReference type="InterPro" id="IPR012340">
    <property type="entry name" value="NA-bd_OB-fold"/>
</dbReference>
<dbReference type="KEGG" id="rrd:RradSPS_1511"/>
<keyword evidence="4 8" id="KW-0227">DNA damage</keyword>
<dbReference type="InterPro" id="IPR037278">
    <property type="entry name" value="ARFGAP/RecO"/>
</dbReference>
<sequence length="250" mass="27035">MAVYRSRGIVLRSIRYGEADRILDLYTTDRGLVSAIVKGIRRTKSRFGARLEPLSCVEFLAYEGRSLDTLTQSETLRSFKGVREDLSRFETAARMVGYVRALSGGDEADRRVFNLLFHALDLLEKENSDNFGPLEAAFGIKLSILAGYAPQFDLCAICEGDPEAYGPERPARFAPDLGGVVCAECAVASRDSFALPPGSPGALLHLVRSPLREAERSEASEGVLLRVVRTHVAANAPSGSAVGVASRDAV</sequence>
<dbReference type="eggNOG" id="COG1381">
    <property type="taxonomic scope" value="Bacteria"/>
</dbReference>
<dbReference type="InterPro" id="IPR003717">
    <property type="entry name" value="RecO"/>
</dbReference>
<dbReference type="OrthoDB" id="9812244at2"/>
<keyword evidence="6 8" id="KW-0234">DNA repair</keyword>
<dbReference type="PANTHER" id="PTHR33991">
    <property type="entry name" value="DNA REPAIR PROTEIN RECO"/>
    <property type="match status" value="1"/>
</dbReference>
<keyword evidence="12" id="KW-1185">Reference proteome</keyword>
<gene>
    <name evidence="8 11" type="primary">recO</name>
    <name evidence="10" type="ORF">RradSPS_1511</name>
    <name evidence="11" type="ORF">SIL72_09180</name>
</gene>
<dbReference type="Proteomes" id="UP001281130">
    <property type="component" value="Unassembled WGS sequence"/>
</dbReference>
<dbReference type="HOGENOM" id="CLU_066632_2_1_11"/>
<comment type="function">
    <text evidence="1 8">Involved in DNA repair and RecF pathway recombination.</text>
</comment>
<dbReference type="RefSeq" id="WP_051589542.1">
    <property type="nucleotide sequence ID" value="NZ_CP007514.1"/>
</dbReference>
<evidence type="ECO:0000256" key="8">
    <source>
        <dbReference type="HAMAP-Rule" id="MF_00201"/>
    </source>
</evidence>
<dbReference type="InterPro" id="IPR022572">
    <property type="entry name" value="DNA_rep/recomb_RecO_N"/>
</dbReference>
<dbReference type="NCBIfam" id="TIGR00613">
    <property type="entry name" value="reco"/>
    <property type="match status" value="1"/>
</dbReference>
<dbReference type="STRING" id="42256.RradSPS_1511"/>
<dbReference type="GO" id="GO:0043590">
    <property type="term" value="C:bacterial nucleoid"/>
    <property type="evidence" value="ECO:0007669"/>
    <property type="project" value="TreeGrafter"/>
</dbReference>
<dbReference type="PATRIC" id="fig|42256.3.peg.1530"/>
<protein>
    <recommendedName>
        <fullName evidence="3 8">DNA repair protein RecO</fullName>
    </recommendedName>
    <alternativeName>
        <fullName evidence="7 8">Recombination protein O</fullName>
    </alternativeName>
</protein>
<evidence type="ECO:0000256" key="6">
    <source>
        <dbReference type="ARBA" id="ARBA00023204"/>
    </source>
</evidence>
<dbReference type="EMBL" id="JAWXXX010000001">
    <property type="protein sequence ID" value="MDX5894201.1"/>
    <property type="molecule type" value="Genomic_DNA"/>
</dbReference>
<evidence type="ECO:0000256" key="4">
    <source>
        <dbReference type="ARBA" id="ARBA00022763"/>
    </source>
</evidence>
<dbReference type="Pfam" id="PF02565">
    <property type="entry name" value="RecO_C"/>
    <property type="match status" value="1"/>
</dbReference>
<evidence type="ECO:0000256" key="2">
    <source>
        <dbReference type="ARBA" id="ARBA00007452"/>
    </source>
</evidence>
<organism evidence="10 12">
    <name type="scientific">Rubrobacter radiotolerans</name>
    <name type="common">Arthrobacter radiotolerans</name>
    <dbReference type="NCBI Taxonomy" id="42256"/>
    <lineage>
        <taxon>Bacteria</taxon>
        <taxon>Bacillati</taxon>
        <taxon>Actinomycetota</taxon>
        <taxon>Rubrobacteria</taxon>
        <taxon>Rubrobacterales</taxon>
        <taxon>Rubrobacteraceae</taxon>
        <taxon>Rubrobacter</taxon>
    </lineage>
</organism>
<dbReference type="AlphaFoldDB" id="A0A023X409"/>
<evidence type="ECO:0000259" key="9">
    <source>
        <dbReference type="Pfam" id="PF11967"/>
    </source>
</evidence>
<reference evidence="11" key="2">
    <citation type="submission" date="2023-11" db="EMBL/GenBank/DDBJ databases">
        <title>MicrobeMod: A computational toolkit for identifying prokaryotic methylation and restriction-modification with nanopore sequencing.</title>
        <authorList>
            <person name="Crits-Christoph A."/>
            <person name="Kang S.C."/>
            <person name="Lee H."/>
            <person name="Ostrov N."/>
        </authorList>
    </citation>
    <scope>NUCLEOTIDE SEQUENCE</scope>
    <source>
        <strain evidence="11">ATCC 51242</strain>
    </source>
</reference>
<dbReference type="Pfam" id="PF11967">
    <property type="entry name" value="RecO_N"/>
    <property type="match status" value="1"/>
</dbReference>
<feature type="domain" description="DNA replication/recombination mediator RecO N-terminal" evidence="9">
    <location>
        <begin position="1"/>
        <end position="79"/>
    </location>
</feature>
<accession>A0A023X409</accession>
<comment type="similarity">
    <text evidence="2 8">Belongs to the RecO family.</text>
</comment>
<evidence type="ECO:0000256" key="1">
    <source>
        <dbReference type="ARBA" id="ARBA00003065"/>
    </source>
</evidence>
<evidence type="ECO:0000313" key="11">
    <source>
        <dbReference type="EMBL" id="MDX5894201.1"/>
    </source>
</evidence>
<dbReference type="SUPFAM" id="SSF50249">
    <property type="entry name" value="Nucleic acid-binding proteins"/>
    <property type="match status" value="1"/>
</dbReference>
<proteinExistence type="inferred from homology"/>
<dbReference type="EMBL" id="CP007514">
    <property type="protein sequence ID" value="AHY46794.1"/>
    <property type="molecule type" value="Genomic_DNA"/>
</dbReference>
<evidence type="ECO:0000313" key="12">
    <source>
        <dbReference type="Proteomes" id="UP000025229"/>
    </source>
</evidence>
<dbReference type="Gene3D" id="2.40.50.140">
    <property type="entry name" value="Nucleic acid-binding proteins"/>
    <property type="match status" value="1"/>
</dbReference>
<dbReference type="GO" id="GO:0006302">
    <property type="term" value="P:double-strand break repair"/>
    <property type="evidence" value="ECO:0007669"/>
    <property type="project" value="TreeGrafter"/>
</dbReference>
<evidence type="ECO:0000313" key="10">
    <source>
        <dbReference type="EMBL" id="AHY46794.1"/>
    </source>
</evidence>
<name>A0A023X409_RUBRA</name>
<dbReference type="PANTHER" id="PTHR33991:SF1">
    <property type="entry name" value="DNA REPAIR PROTEIN RECO"/>
    <property type="match status" value="1"/>
</dbReference>
<reference evidence="10 12" key="1">
    <citation type="submission" date="2014-03" db="EMBL/GenBank/DDBJ databases">
        <title>Complete genome sequence of the Radio-Resistant Rubrobacter radiotolerans RSPS-4.</title>
        <authorList>
            <person name="Egas C.C."/>
            <person name="Barroso C.C."/>
            <person name="Froufe H.J.C."/>
            <person name="Pacheco J.J."/>
            <person name="Albuquerque L.L."/>
            <person name="da Costa M.M.S."/>
        </authorList>
    </citation>
    <scope>NUCLEOTIDE SEQUENCE [LARGE SCALE GENOMIC DNA]</scope>
    <source>
        <strain evidence="10 12">RSPS-4</strain>
    </source>
</reference>
<dbReference type="SUPFAM" id="SSF57863">
    <property type="entry name" value="ArfGap/RecO-like zinc finger"/>
    <property type="match status" value="1"/>
</dbReference>
<evidence type="ECO:0000256" key="7">
    <source>
        <dbReference type="ARBA" id="ARBA00033409"/>
    </source>
</evidence>
<dbReference type="Proteomes" id="UP000025229">
    <property type="component" value="Chromosome"/>
</dbReference>
<evidence type="ECO:0000256" key="3">
    <source>
        <dbReference type="ARBA" id="ARBA00021310"/>
    </source>
</evidence>
<dbReference type="InterPro" id="IPR042242">
    <property type="entry name" value="RecO_C"/>
</dbReference>
<dbReference type="HAMAP" id="MF_00201">
    <property type="entry name" value="RecO"/>
    <property type="match status" value="1"/>
</dbReference>
<dbReference type="GO" id="GO:0006310">
    <property type="term" value="P:DNA recombination"/>
    <property type="evidence" value="ECO:0007669"/>
    <property type="project" value="UniProtKB-UniRule"/>
</dbReference>
<dbReference type="Gene3D" id="1.20.1440.120">
    <property type="entry name" value="Recombination protein O, C-terminal domain"/>
    <property type="match status" value="1"/>
</dbReference>
<keyword evidence="5 8" id="KW-0233">DNA recombination</keyword>
<evidence type="ECO:0000256" key="5">
    <source>
        <dbReference type="ARBA" id="ARBA00023172"/>
    </source>
</evidence>